<evidence type="ECO:0000256" key="1">
    <source>
        <dbReference type="SAM" id="MobiDB-lite"/>
    </source>
</evidence>
<dbReference type="NCBIfam" id="TIGR01180">
    <property type="entry name" value="aman2_put"/>
    <property type="match status" value="1"/>
</dbReference>
<sequence>MMRLRISFAHILLGGLATVEAADLAGFVRTNTGSIGGGNTFPGVTRPLGMIKLGPDLYNGRDSYSGYQPDGNFIGFSMLHESGTGGAPKYGVVAQMPVVGEIPNPLADISQPRGADDVTEVGYYRSTTQNGIEIELAAASRAGFYQYTFPEGQGDPAIVVDVSHVLKSYRGMGLEQHYLGGGISVHKEGEQGHLSYRGYGRYDNGWNKAPTWVVYFCGYFDKPATYKTFLGTRPDGEDLDWYEERDKVDFSLNRLGAVFSFKDTEVKSRVGVSFISTDQACRNVNNEIPDGTSLSKLRDDTRKEWGDKVLSKVTTTETDPELLARLYSALYFMNLLPQNKTGENPLWESEEPYYDDIFTFWDTFRCTTSLFHILQPETYEEFIRSWVDIWRHEGFMSDARSSFWNGAVQGGSNVDNVFADAYVKGVRGKINWEDAYQAMVTDAEVAPPPGTDNRDAGGSAKEGRGALPDWLSRGYITTKFARSVTRAVEYSTNDFALYQVALGLGHKEDAAKYLGRSRNWRNHWNKDMAALGHSGFLGPRDEGGNFIDQDPLSCGGCYWGNHYYQGLPWEYTFNAHHDISTLIDWSGGKDAFIDRLELTFRPGIISGNEQFDHTIFNPGNEPSFGTPYLYNFVGRQDLSSLRSRFIAKSYYSPTPGGLPGNSDAGAMESWLLWNMIGLYPLTGQTTFLIGSPWLKDLTINLGGGAKLEITAQGASSEDAIYVQSLKVNGKDWDKAWVSWNDVFRDGGKMEFILGKSPVNWATGPPPPSPAVGDGLDVPEPPESPERRRSLTTRDYIAGGVIVVALGGSVGLIITLGYKHVSKKKDKTAKSGYRRARVSDSGEEPESDRPFEESDSDLERALDTRSRSRRSALRS</sequence>
<evidence type="ECO:0000259" key="5">
    <source>
        <dbReference type="Pfam" id="PF17678"/>
    </source>
</evidence>
<dbReference type="FunFam" id="3.30.2080.10:FF:000001">
    <property type="entry name" value="Alpha-1,2-mannosidase subfamily"/>
    <property type="match status" value="1"/>
</dbReference>
<dbReference type="FunFam" id="2.70.98.10:FF:000028">
    <property type="entry name" value="Alpha-1,2-mannosidase family protein (AFU_orthologue AFUA_5G10520)"/>
    <property type="match status" value="1"/>
</dbReference>
<feature type="compositionally biased region" description="Basic and acidic residues" evidence="1">
    <location>
        <begin position="846"/>
        <end position="865"/>
    </location>
</feature>
<keyword evidence="6" id="KW-0378">Hydrolase</keyword>
<dbReference type="FunFam" id="1.20.1050.60:FF:000002">
    <property type="entry name" value="Glycosyl hydrolase family 92"/>
    <property type="match status" value="1"/>
</dbReference>
<gene>
    <name evidence="6" type="ORF">SAPIO_CDS7231</name>
</gene>
<dbReference type="GO" id="GO:0000224">
    <property type="term" value="F:peptide-N4-(N-acetyl-beta-glucosaminyl)asparagine amidase activity"/>
    <property type="evidence" value="ECO:0007669"/>
    <property type="project" value="TreeGrafter"/>
</dbReference>
<evidence type="ECO:0000259" key="4">
    <source>
        <dbReference type="Pfam" id="PF07971"/>
    </source>
</evidence>
<evidence type="ECO:0000313" key="6">
    <source>
        <dbReference type="EMBL" id="KEZ41153.1"/>
    </source>
</evidence>
<name>A0A084G1E1_PSEDA</name>
<dbReference type="InterPro" id="IPR014718">
    <property type="entry name" value="GH-type_carb-bd"/>
</dbReference>
<keyword evidence="7" id="KW-1185">Reference proteome</keyword>
<evidence type="ECO:0000313" key="7">
    <source>
        <dbReference type="Proteomes" id="UP000028545"/>
    </source>
</evidence>
<accession>A0A084G1E1</accession>
<feature type="chain" id="PRO_5001775216" evidence="3">
    <location>
        <begin position="22"/>
        <end position="874"/>
    </location>
</feature>
<dbReference type="InterPro" id="IPR041371">
    <property type="entry name" value="GH92_N"/>
</dbReference>
<feature type="region of interest" description="Disordered" evidence="1">
    <location>
        <begin position="824"/>
        <end position="874"/>
    </location>
</feature>
<dbReference type="GO" id="GO:0005975">
    <property type="term" value="P:carbohydrate metabolic process"/>
    <property type="evidence" value="ECO:0007669"/>
    <property type="project" value="InterPro"/>
</dbReference>
<keyword evidence="2" id="KW-1133">Transmembrane helix</keyword>
<feature type="domain" description="Glycosyl hydrolase family 92 N-terminal" evidence="5">
    <location>
        <begin position="28"/>
        <end position="273"/>
    </location>
</feature>
<dbReference type="InterPro" id="IPR012939">
    <property type="entry name" value="Glyco_hydro_92"/>
</dbReference>
<dbReference type="Gene3D" id="3.30.2080.10">
    <property type="entry name" value="GH92 mannosidase domain"/>
    <property type="match status" value="1"/>
</dbReference>
<feature type="region of interest" description="Disordered" evidence="1">
    <location>
        <begin position="760"/>
        <end position="790"/>
    </location>
</feature>
<dbReference type="RefSeq" id="XP_016640952.1">
    <property type="nucleotide sequence ID" value="XM_016789125.1"/>
</dbReference>
<dbReference type="InterPro" id="IPR050883">
    <property type="entry name" value="PNGase"/>
</dbReference>
<feature type="compositionally biased region" description="Basic residues" evidence="1">
    <location>
        <begin position="824"/>
        <end position="835"/>
    </location>
</feature>
<protein>
    <submittedName>
        <fullName evidence="6">Putative glycosyl hydrolase protein</fullName>
    </submittedName>
</protein>
<feature type="transmembrane region" description="Helical" evidence="2">
    <location>
        <begin position="795"/>
        <end position="817"/>
    </location>
</feature>
<dbReference type="EMBL" id="JOWA01000110">
    <property type="protein sequence ID" value="KEZ41153.1"/>
    <property type="molecule type" value="Genomic_DNA"/>
</dbReference>
<dbReference type="Gene3D" id="2.70.98.10">
    <property type="match status" value="1"/>
</dbReference>
<dbReference type="GO" id="GO:0030246">
    <property type="term" value="F:carbohydrate binding"/>
    <property type="evidence" value="ECO:0007669"/>
    <property type="project" value="InterPro"/>
</dbReference>
<dbReference type="PANTHER" id="PTHR12143:SF44">
    <property type="entry name" value="GLYCOSYL HYDROLASE FAMILY 92 DOMAIN-CONTAINING PROTEIN"/>
    <property type="match status" value="1"/>
</dbReference>
<dbReference type="GO" id="GO:0005829">
    <property type="term" value="C:cytosol"/>
    <property type="evidence" value="ECO:0007669"/>
    <property type="project" value="TreeGrafter"/>
</dbReference>
<comment type="caution">
    <text evidence="6">The sequence shown here is derived from an EMBL/GenBank/DDBJ whole genome shotgun (WGS) entry which is preliminary data.</text>
</comment>
<organism evidence="6 7">
    <name type="scientific">Pseudallescheria apiosperma</name>
    <name type="common">Scedosporium apiospermum</name>
    <dbReference type="NCBI Taxonomy" id="563466"/>
    <lineage>
        <taxon>Eukaryota</taxon>
        <taxon>Fungi</taxon>
        <taxon>Dikarya</taxon>
        <taxon>Ascomycota</taxon>
        <taxon>Pezizomycotina</taxon>
        <taxon>Sordariomycetes</taxon>
        <taxon>Hypocreomycetidae</taxon>
        <taxon>Microascales</taxon>
        <taxon>Microascaceae</taxon>
        <taxon>Scedosporium</taxon>
    </lineage>
</organism>
<dbReference type="Pfam" id="PF17678">
    <property type="entry name" value="Glyco_hydro_92N"/>
    <property type="match status" value="1"/>
</dbReference>
<evidence type="ECO:0000256" key="3">
    <source>
        <dbReference type="SAM" id="SignalP"/>
    </source>
</evidence>
<dbReference type="OMA" id="HEIREMT"/>
<dbReference type="Proteomes" id="UP000028545">
    <property type="component" value="Unassembled WGS sequence"/>
</dbReference>
<reference evidence="6 7" key="1">
    <citation type="journal article" date="2014" name="Genome Announc.">
        <title>Draft genome sequence of the pathogenic fungus Scedosporium apiospermum.</title>
        <authorList>
            <person name="Vandeputte P."/>
            <person name="Ghamrawi S."/>
            <person name="Rechenmann M."/>
            <person name="Iltis A."/>
            <person name="Giraud S."/>
            <person name="Fleury M."/>
            <person name="Thornton C."/>
            <person name="Delhaes L."/>
            <person name="Meyer W."/>
            <person name="Papon N."/>
            <person name="Bouchara J.P."/>
        </authorList>
    </citation>
    <scope>NUCLEOTIDE SEQUENCE [LARGE SCALE GENOMIC DNA]</scope>
    <source>
        <strain evidence="6 7">IHEM 14462</strain>
    </source>
</reference>
<dbReference type="InterPro" id="IPR008928">
    <property type="entry name" value="6-hairpin_glycosidase_sf"/>
</dbReference>
<dbReference type="Gene3D" id="1.20.1050.60">
    <property type="entry name" value="alpha-1,2-mannosidase"/>
    <property type="match status" value="1"/>
</dbReference>
<keyword evidence="2" id="KW-0812">Transmembrane</keyword>
<feature type="signal peptide" evidence="3">
    <location>
        <begin position="1"/>
        <end position="21"/>
    </location>
</feature>
<dbReference type="HOGENOM" id="CLU_003690_4_2_1"/>
<dbReference type="InterPro" id="IPR005887">
    <property type="entry name" value="GH92_a_mannosidase_put"/>
</dbReference>
<dbReference type="Gene3D" id="1.20.1610.10">
    <property type="entry name" value="alpha-1,2-mannosidases domains"/>
    <property type="match status" value="1"/>
</dbReference>
<keyword evidence="2" id="KW-0472">Membrane</keyword>
<dbReference type="VEuPathDB" id="FungiDB:SAPIO_CDS7231"/>
<dbReference type="GO" id="GO:0006516">
    <property type="term" value="P:glycoprotein catabolic process"/>
    <property type="evidence" value="ECO:0007669"/>
    <property type="project" value="TreeGrafter"/>
</dbReference>
<evidence type="ECO:0000256" key="2">
    <source>
        <dbReference type="SAM" id="Phobius"/>
    </source>
</evidence>
<dbReference type="Pfam" id="PF07971">
    <property type="entry name" value="Glyco_hydro_92"/>
    <property type="match status" value="1"/>
</dbReference>
<dbReference type="GO" id="GO:0005634">
    <property type="term" value="C:nucleus"/>
    <property type="evidence" value="ECO:0007669"/>
    <property type="project" value="TreeGrafter"/>
</dbReference>
<proteinExistence type="predicted"/>
<dbReference type="KEGG" id="sapo:SAPIO_CDS7231"/>
<feature type="domain" description="Glycosyl hydrolase family 92" evidence="4">
    <location>
        <begin position="279"/>
        <end position="754"/>
    </location>
</feature>
<feature type="region of interest" description="Disordered" evidence="1">
    <location>
        <begin position="443"/>
        <end position="465"/>
    </location>
</feature>
<dbReference type="GeneID" id="27726303"/>
<keyword evidence="3" id="KW-0732">Signal</keyword>
<dbReference type="AlphaFoldDB" id="A0A084G1E1"/>
<dbReference type="OrthoDB" id="449263at2759"/>
<dbReference type="PANTHER" id="PTHR12143">
    <property type="entry name" value="PEPTIDE N-GLYCANASE PNGASE -RELATED"/>
    <property type="match status" value="1"/>
</dbReference>
<dbReference type="SUPFAM" id="SSF48208">
    <property type="entry name" value="Six-hairpin glycosidases"/>
    <property type="match status" value="1"/>
</dbReference>